<evidence type="ECO:0000313" key="3">
    <source>
        <dbReference type="EMBL" id="KFK29449.1"/>
    </source>
</evidence>
<organism evidence="3 4">
    <name type="scientific">Arabis alpina</name>
    <name type="common">Alpine rock-cress</name>
    <dbReference type="NCBI Taxonomy" id="50452"/>
    <lineage>
        <taxon>Eukaryota</taxon>
        <taxon>Viridiplantae</taxon>
        <taxon>Streptophyta</taxon>
        <taxon>Embryophyta</taxon>
        <taxon>Tracheophyta</taxon>
        <taxon>Spermatophyta</taxon>
        <taxon>Magnoliopsida</taxon>
        <taxon>eudicotyledons</taxon>
        <taxon>Gunneridae</taxon>
        <taxon>Pentapetalae</taxon>
        <taxon>rosids</taxon>
        <taxon>malvids</taxon>
        <taxon>Brassicales</taxon>
        <taxon>Brassicaceae</taxon>
        <taxon>Arabideae</taxon>
        <taxon>Arabis</taxon>
    </lineage>
</organism>
<feature type="compositionally biased region" description="Low complexity" evidence="1">
    <location>
        <begin position="55"/>
        <end position="68"/>
    </location>
</feature>
<protein>
    <recommendedName>
        <fullName evidence="2">Reverse transcriptase Ty1/copia-type domain-containing protein</fullName>
    </recommendedName>
</protein>
<feature type="domain" description="Reverse transcriptase Ty1/copia-type" evidence="2">
    <location>
        <begin position="154"/>
        <end position="286"/>
    </location>
</feature>
<dbReference type="eggNOG" id="KOG0017">
    <property type="taxonomic scope" value="Eukaryota"/>
</dbReference>
<dbReference type="SUPFAM" id="SSF56672">
    <property type="entry name" value="DNA/RNA polymerases"/>
    <property type="match status" value="1"/>
</dbReference>
<feature type="region of interest" description="Disordered" evidence="1">
    <location>
        <begin position="45"/>
        <end position="68"/>
    </location>
</feature>
<dbReference type="CDD" id="cd09272">
    <property type="entry name" value="RNase_HI_RT_Ty1"/>
    <property type="match status" value="1"/>
</dbReference>
<dbReference type="Proteomes" id="UP000029120">
    <property type="component" value="Chromosome 7"/>
</dbReference>
<evidence type="ECO:0000259" key="2">
    <source>
        <dbReference type="Pfam" id="PF07727"/>
    </source>
</evidence>
<feature type="compositionally biased region" description="Pro residues" evidence="1">
    <location>
        <begin position="15"/>
        <end position="24"/>
    </location>
</feature>
<feature type="region of interest" description="Disordered" evidence="1">
    <location>
        <begin position="1"/>
        <end position="29"/>
    </location>
</feature>
<reference evidence="4" key="1">
    <citation type="journal article" date="2015" name="Nat. Plants">
        <title>Genome expansion of Arabis alpina linked with retrotransposition and reduced symmetric DNA methylation.</title>
        <authorList>
            <person name="Willing E.M."/>
            <person name="Rawat V."/>
            <person name="Mandakova T."/>
            <person name="Maumus F."/>
            <person name="James G.V."/>
            <person name="Nordstroem K.J."/>
            <person name="Becker C."/>
            <person name="Warthmann N."/>
            <person name="Chica C."/>
            <person name="Szarzynska B."/>
            <person name="Zytnicki M."/>
            <person name="Albani M.C."/>
            <person name="Kiefer C."/>
            <person name="Bergonzi S."/>
            <person name="Castaings L."/>
            <person name="Mateos J.L."/>
            <person name="Berns M.C."/>
            <person name="Bujdoso N."/>
            <person name="Piofczyk T."/>
            <person name="de Lorenzo L."/>
            <person name="Barrero-Sicilia C."/>
            <person name="Mateos I."/>
            <person name="Piednoel M."/>
            <person name="Hagmann J."/>
            <person name="Chen-Min-Tao R."/>
            <person name="Iglesias-Fernandez R."/>
            <person name="Schuster S.C."/>
            <person name="Alonso-Blanco C."/>
            <person name="Roudier F."/>
            <person name="Carbonero P."/>
            <person name="Paz-Ares J."/>
            <person name="Davis S.J."/>
            <person name="Pecinka A."/>
            <person name="Quesneville H."/>
            <person name="Colot V."/>
            <person name="Lysak M.A."/>
            <person name="Weigel D."/>
            <person name="Coupland G."/>
            <person name="Schneeberger K."/>
        </authorList>
    </citation>
    <scope>NUCLEOTIDE SEQUENCE [LARGE SCALE GENOMIC DNA]</scope>
    <source>
        <strain evidence="4">cv. Pajares</strain>
    </source>
</reference>
<gene>
    <name evidence="3" type="ordered locus">AALP_Aa7g135900</name>
</gene>
<dbReference type="PANTHER" id="PTHR11439:SF455">
    <property type="entry name" value="RLK (RECEPTOR-LIKE PROTEIN KINASE) 8, PUTATIVE-RELATED"/>
    <property type="match status" value="1"/>
</dbReference>
<evidence type="ECO:0000313" key="4">
    <source>
        <dbReference type="Proteomes" id="UP000029120"/>
    </source>
</evidence>
<dbReference type="InterPro" id="IPR013103">
    <property type="entry name" value="RVT_2"/>
</dbReference>
<proteinExistence type="predicted"/>
<dbReference type="InterPro" id="IPR043502">
    <property type="entry name" value="DNA/RNA_pol_sf"/>
</dbReference>
<name>A0A087GHU7_ARAAL</name>
<feature type="domain" description="Reverse transcriptase Ty1/copia-type" evidence="2">
    <location>
        <begin position="288"/>
        <end position="365"/>
    </location>
</feature>
<accession>A0A087GHU7</accession>
<keyword evidence="4" id="KW-1185">Reference proteome</keyword>
<dbReference type="PANTHER" id="PTHR11439">
    <property type="entry name" value="GAG-POL-RELATED RETROTRANSPOSON"/>
    <property type="match status" value="1"/>
</dbReference>
<dbReference type="Pfam" id="PF07727">
    <property type="entry name" value="RVT_2"/>
    <property type="match status" value="2"/>
</dbReference>
<dbReference type="EMBL" id="CM002875">
    <property type="protein sequence ID" value="KFK29449.1"/>
    <property type="molecule type" value="Genomic_DNA"/>
</dbReference>
<dbReference type="OMA" id="WWIANGT"/>
<dbReference type="AlphaFoldDB" id="A0A087GHU7"/>
<evidence type="ECO:0000256" key="1">
    <source>
        <dbReference type="SAM" id="MobiDB-lite"/>
    </source>
</evidence>
<sequence>MPLTQSEALTCPGINPSPPLPPGLTVPSASAVHADSSHVVATETVSASSPVAAPETEFGAETAEHTTTARADLRAKRPKRARVPSIAPVNRHLMKTRGKNKIFKPRVKMTLVAVAKNKAKSFTDIEPNTYQQALKDPNWNGGMSEEFDSLLQHHTWDLTPRPKDHNVVGCRWVFRLKRLPNGAIHRYKARLVAKGFHQRPGIDYFDTFSPVIKPPSIRLVLSLAVSRNWTLRQLDVNNAFLQGHLQELVYMEQPPGFIDSEQPDHVCKLNKAIYGLKQAPRAWYNELLYVDDIIITGNCSTRVQKFIELLGERFSLKDQGPLSYFLGLEVYRTAAGLKVTQTKYINDLLRRVNMLDAKSVATPMADKPPLTKRCGTSLTDPTEYRMVIGSLQYLLLTRPDVAFAVNKLAQFMECPSTEHWSAAKRVLRYLCGTRDRGLFFSADNPTYLHAYSDADWAGDKDDYTSTGAYLVYLGKHLISWSSKKQPTVARSSTEAEYRSVSFTASEVQWIQSLLGELGVSLSKTPVIYCDNVGATYLCANPVFHSRMKHLAVDYHYIRGLVQSGSLRVAHVSSADQLADGLTKPLPRTRFMTLTNKIGLSYARPS</sequence>
<dbReference type="OrthoDB" id="1099987at2759"/>
<dbReference type="Gramene" id="KFK29449">
    <property type="protein sequence ID" value="KFK29449"/>
    <property type="gene ID" value="AALP_AA7G135900"/>
</dbReference>